<dbReference type="GO" id="GO:0003723">
    <property type="term" value="F:RNA binding"/>
    <property type="evidence" value="ECO:0007669"/>
    <property type="project" value="UniProtKB-KW"/>
</dbReference>
<proteinExistence type="inferred from homology"/>
<reference evidence="9 10" key="1">
    <citation type="submission" date="2020-08" db="EMBL/GenBank/DDBJ databases">
        <title>Functional genomics of gut bacteria from endangered species of beetles.</title>
        <authorList>
            <person name="Carlos-Shanley C."/>
        </authorList>
    </citation>
    <scope>NUCLEOTIDE SEQUENCE [LARGE SCALE GENOMIC DNA]</scope>
    <source>
        <strain evidence="9 10">S00239</strain>
    </source>
</reference>
<comment type="caution">
    <text evidence="9">The sequence shown here is derived from an EMBL/GenBank/DDBJ whole genome shotgun (WGS) entry which is preliminary data.</text>
</comment>
<dbReference type="SMART" id="SM00363">
    <property type="entry name" value="S4"/>
    <property type="match status" value="1"/>
</dbReference>
<evidence type="ECO:0000313" key="10">
    <source>
        <dbReference type="Proteomes" id="UP000562027"/>
    </source>
</evidence>
<dbReference type="Pfam" id="PF01479">
    <property type="entry name" value="S4"/>
    <property type="match status" value="1"/>
</dbReference>
<organism evidence="9 10">
    <name type="scientific">Roseateles oligotrophus</name>
    <dbReference type="NCBI Taxonomy" id="1769250"/>
    <lineage>
        <taxon>Bacteria</taxon>
        <taxon>Pseudomonadati</taxon>
        <taxon>Pseudomonadota</taxon>
        <taxon>Betaproteobacteria</taxon>
        <taxon>Burkholderiales</taxon>
        <taxon>Sphaerotilaceae</taxon>
        <taxon>Roseateles</taxon>
    </lineage>
</organism>
<comment type="function">
    <text evidence="6">Responsible for synthesis of pseudouridine from uracil.</text>
</comment>
<dbReference type="Proteomes" id="UP000562027">
    <property type="component" value="Unassembled WGS sequence"/>
</dbReference>
<dbReference type="EMBL" id="JACHLP010000001">
    <property type="protein sequence ID" value="MBB4842120.1"/>
    <property type="molecule type" value="Genomic_DNA"/>
</dbReference>
<dbReference type="PROSITE" id="PS01129">
    <property type="entry name" value="PSI_RLU"/>
    <property type="match status" value="1"/>
</dbReference>
<comment type="catalytic activity">
    <reaction evidence="3">
        <text>uridine(1911/1915/1917) in 23S rRNA = pseudouridine(1911/1915/1917) in 23S rRNA</text>
        <dbReference type="Rhea" id="RHEA:42524"/>
        <dbReference type="Rhea" id="RHEA-COMP:10097"/>
        <dbReference type="Rhea" id="RHEA-COMP:10098"/>
        <dbReference type="ChEBI" id="CHEBI:65314"/>
        <dbReference type="ChEBI" id="CHEBI:65315"/>
        <dbReference type="EC" id="5.4.99.23"/>
    </reaction>
</comment>
<dbReference type="Pfam" id="PF00849">
    <property type="entry name" value="PseudoU_synth_2"/>
    <property type="match status" value="1"/>
</dbReference>
<dbReference type="InterPro" id="IPR036986">
    <property type="entry name" value="S4_RNA-bd_sf"/>
</dbReference>
<protein>
    <recommendedName>
        <fullName evidence="6">Pseudouridine synthase</fullName>
        <ecNumber evidence="6">5.4.99.-</ecNumber>
    </recommendedName>
</protein>
<dbReference type="GO" id="GO:0000455">
    <property type="term" value="P:enzyme-directed rRNA pseudouridine synthesis"/>
    <property type="evidence" value="ECO:0007669"/>
    <property type="project" value="UniProtKB-ARBA"/>
</dbReference>
<feature type="compositionally biased region" description="Polar residues" evidence="7">
    <location>
        <begin position="1"/>
        <end position="12"/>
    </location>
</feature>
<comment type="similarity">
    <text evidence="1 6">Belongs to the pseudouridine synthase RluA family.</text>
</comment>
<dbReference type="SUPFAM" id="SSF55174">
    <property type="entry name" value="Alpha-L RNA-binding motif"/>
    <property type="match status" value="1"/>
</dbReference>
<evidence type="ECO:0000256" key="4">
    <source>
        <dbReference type="PIRSR" id="PIRSR606225-1"/>
    </source>
</evidence>
<dbReference type="PROSITE" id="PS50889">
    <property type="entry name" value="S4"/>
    <property type="match status" value="1"/>
</dbReference>
<dbReference type="EC" id="5.4.99.-" evidence="6"/>
<feature type="active site" evidence="4">
    <location>
        <position position="170"/>
    </location>
</feature>
<name>A0A840L1J2_9BURK</name>
<keyword evidence="5" id="KW-0694">RNA-binding</keyword>
<dbReference type="CDD" id="cd00165">
    <property type="entry name" value="S4"/>
    <property type="match status" value="1"/>
</dbReference>
<dbReference type="PANTHER" id="PTHR21600:SF44">
    <property type="entry name" value="RIBOSOMAL LARGE SUBUNIT PSEUDOURIDINE SYNTHASE D"/>
    <property type="match status" value="1"/>
</dbReference>
<evidence type="ECO:0000256" key="2">
    <source>
        <dbReference type="ARBA" id="ARBA00023235"/>
    </source>
</evidence>
<dbReference type="PANTHER" id="PTHR21600">
    <property type="entry name" value="MITOCHONDRIAL RNA PSEUDOURIDINE SYNTHASE"/>
    <property type="match status" value="1"/>
</dbReference>
<gene>
    <name evidence="9" type="ORF">HNP55_000615</name>
</gene>
<dbReference type="Gene3D" id="3.30.2350.10">
    <property type="entry name" value="Pseudouridine synthase"/>
    <property type="match status" value="1"/>
</dbReference>
<dbReference type="InterPro" id="IPR020103">
    <property type="entry name" value="PsdUridine_synth_cat_dom_sf"/>
</dbReference>
<dbReference type="InterPro" id="IPR006145">
    <property type="entry name" value="PsdUridine_synth_RsuA/RluA"/>
</dbReference>
<evidence type="ECO:0000256" key="3">
    <source>
        <dbReference type="ARBA" id="ARBA00036882"/>
    </source>
</evidence>
<dbReference type="RefSeq" id="WP_246448121.1">
    <property type="nucleotide sequence ID" value="NZ_JACHLP010000001.1"/>
</dbReference>
<dbReference type="GO" id="GO:0160140">
    <property type="term" value="F:23S rRNA pseudouridine(1911/1915/1917) synthase activity"/>
    <property type="evidence" value="ECO:0007669"/>
    <property type="project" value="UniProtKB-EC"/>
</dbReference>
<evidence type="ECO:0000256" key="6">
    <source>
        <dbReference type="RuleBase" id="RU362028"/>
    </source>
</evidence>
<evidence type="ECO:0000256" key="7">
    <source>
        <dbReference type="SAM" id="MobiDB-lite"/>
    </source>
</evidence>
<accession>A0A840L1J2</accession>
<keyword evidence="10" id="KW-1185">Reference proteome</keyword>
<evidence type="ECO:0000256" key="5">
    <source>
        <dbReference type="PROSITE-ProRule" id="PRU00182"/>
    </source>
</evidence>
<evidence type="ECO:0000256" key="1">
    <source>
        <dbReference type="ARBA" id="ARBA00010876"/>
    </source>
</evidence>
<dbReference type="AlphaFoldDB" id="A0A840L1J2"/>
<feature type="region of interest" description="Disordered" evidence="7">
    <location>
        <begin position="1"/>
        <end position="37"/>
    </location>
</feature>
<feature type="domain" description="RNA-binding S4" evidence="8">
    <location>
        <begin position="48"/>
        <end position="112"/>
    </location>
</feature>
<dbReference type="SUPFAM" id="SSF55120">
    <property type="entry name" value="Pseudouridine synthase"/>
    <property type="match status" value="1"/>
</dbReference>
<dbReference type="InterPro" id="IPR006225">
    <property type="entry name" value="PsdUridine_synth_RluC/D"/>
</dbReference>
<dbReference type="InterPro" id="IPR002942">
    <property type="entry name" value="S4_RNA-bd"/>
</dbReference>
<dbReference type="CDD" id="cd02869">
    <property type="entry name" value="PseudoU_synth_RluA_like"/>
    <property type="match status" value="1"/>
</dbReference>
<keyword evidence="2 6" id="KW-0413">Isomerase</keyword>
<dbReference type="InterPro" id="IPR050188">
    <property type="entry name" value="RluA_PseudoU_synthase"/>
</dbReference>
<comment type="catalytic activity">
    <reaction evidence="6">
        <text>a uridine in RNA = a pseudouridine in RNA</text>
        <dbReference type="Rhea" id="RHEA:48348"/>
        <dbReference type="Rhea" id="RHEA-COMP:12068"/>
        <dbReference type="Rhea" id="RHEA-COMP:12069"/>
        <dbReference type="ChEBI" id="CHEBI:65314"/>
        <dbReference type="ChEBI" id="CHEBI:65315"/>
    </reaction>
</comment>
<dbReference type="InterPro" id="IPR006224">
    <property type="entry name" value="PsdUridine_synth_RluA-like_CS"/>
</dbReference>
<evidence type="ECO:0000313" key="9">
    <source>
        <dbReference type="EMBL" id="MBB4842120.1"/>
    </source>
</evidence>
<dbReference type="NCBIfam" id="TIGR00005">
    <property type="entry name" value="rluA_subfam"/>
    <property type="match status" value="1"/>
</dbReference>
<dbReference type="Gene3D" id="3.10.290.10">
    <property type="entry name" value="RNA-binding S4 domain"/>
    <property type="match status" value="1"/>
</dbReference>
<sequence>MVQALPASSTASMEGGDEEWGADQEGAEAGREGAEARQAVVDADWHTQRVDRFLVQMAPEFSRNHLQNLIERGCVSVNGQPLNSASRKLLAGQQVQVVLLPTEESRAFRAESLPLDIVYEDAHVLVLNKAAGMVVHPASGNWSGTVMNGLLAHHPAAATLPRAGIVHRLDKDTSGLMMVGKSSEAVTALTRMIAAREVHREYVALAFGRVPEALVIDAPLRRDLISRIKMAVLATGKPSRTDVYALGLGEVGVRSVSAVHCVLHSGRTHQIRVHLAYKGYPLVSDALYGGVPALGLTRQALHAARLSFAHPVTGVALRFDASLPQDLASAWDLLGLPPFELPPVAY</sequence>
<evidence type="ECO:0000259" key="8">
    <source>
        <dbReference type="SMART" id="SM00363"/>
    </source>
</evidence>
<feature type="compositionally biased region" description="Acidic residues" evidence="7">
    <location>
        <begin position="15"/>
        <end position="26"/>
    </location>
</feature>